<dbReference type="Pfam" id="PF00089">
    <property type="entry name" value="Trypsin"/>
    <property type="match status" value="1"/>
</dbReference>
<accession>A0A7D9IUT5</accession>
<dbReference type="Proteomes" id="UP001152795">
    <property type="component" value="Unassembled WGS sequence"/>
</dbReference>
<evidence type="ECO:0000256" key="1">
    <source>
        <dbReference type="ARBA" id="ARBA00022670"/>
    </source>
</evidence>
<dbReference type="InterPro" id="IPR001254">
    <property type="entry name" value="Trypsin_dom"/>
</dbReference>
<evidence type="ECO:0000256" key="4">
    <source>
        <dbReference type="ARBA" id="ARBA00023157"/>
    </source>
</evidence>
<dbReference type="SUPFAM" id="SSF50494">
    <property type="entry name" value="Trypsin-like serine proteases"/>
    <property type="match status" value="1"/>
</dbReference>
<keyword evidence="1" id="KW-0645">Protease</keyword>
<dbReference type="InterPro" id="IPR018114">
    <property type="entry name" value="TRYPSIN_HIS"/>
</dbReference>
<dbReference type="InterPro" id="IPR036291">
    <property type="entry name" value="NAD(P)-bd_dom_sf"/>
</dbReference>
<dbReference type="InterPro" id="IPR043504">
    <property type="entry name" value="Peptidase_S1_PA_chymotrypsin"/>
</dbReference>
<evidence type="ECO:0000313" key="6">
    <source>
        <dbReference type="Proteomes" id="UP001152795"/>
    </source>
</evidence>
<dbReference type="PROSITE" id="PS00134">
    <property type="entry name" value="TRYPSIN_HIS"/>
    <property type="match status" value="1"/>
</dbReference>
<dbReference type="GO" id="GO:0006508">
    <property type="term" value="P:proteolysis"/>
    <property type="evidence" value="ECO:0007669"/>
    <property type="project" value="UniProtKB-KW"/>
</dbReference>
<dbReference type="InterPro" id="IPR033116">
    <property type="entry name" value="TRYPSIN_SER"/>
</dbReference>
<reference evidence="5" key="1">
    <citation type="submission" date="2020-04" db="EMBL/GenBank/DDBJ databases">
        <authorList>
            <person name="Alioto T."/>
            <person name="Alioto T."/>
            <person name="Gomez Garrido J."/>
        </authorList>
    </citation>
    <scope>NUCLEOTIDE SEQUENCE</scope>
    <source>
        <strain evidence="5">A484AB</strain>
    </source>
</reference>
<evidence type="ECO:0000256" key="3">
    <source>
        <dbReference type="ARBA" id="ARBA00022825"/>
    </source>
</evidence>
<dbReference type="GO" id="GO:0004252">
    <property type="term" value="F:serine-type endopeptidase activity"/>
    <property type="evidence" value="ECO:0007669"/>
    <property type="project" value="InterPro"/>
</dbReference>
<dbReference type="Pfam" id="PF00106">
    <property type="entry name" value="adh_short"/>
    <property type="match status" value="1"/>
</dbReference>
<dbReference type="SUPFAM" id="SSF51735">
    <property type="entry name" value="NAD(P)-binding Rossmann-fold domains"/>
    <property type="match status" value="1"/>
</dbReference>
<dbReference type="PANTHER" id="PTHR24252:SF7">
    <property type="entry name" value="HYALIN"/>
    <property type="match status" value="1"/>
</dbReference>
<keyword evidence="3" id="KW-0720">Serine protease</keyword>
<dbReference type="FunFam" id="2.40.10.10:FF:000003">
    <property type="entry name" value="Transmembrane serine protease 3"/>
    <property type="match status" value="1"/>
</dbReference>
<dbReference type="InterPro" id="IPR009003">
    <property type="entry name" value="Peptidase_S1_PA"/>
</dbReference>
<dbReference type="SMART" id="SM00020">
    <property type="entry name" value="Tryp_SPc"/>
    <property type="match status" value="1"/>
</dbReference>
<dbReference type="PROSITE" id="PS50240">
    <property type="entry name" value="TRYPSIN_DOM"/>
    <property type="match status" value="1"/>
</dbReference>
<gene>
    <name evidence="5" type="ORF">PACLA_8A008439</name>
</gene>
<keyword evidence="4" id="KW-1015">Disulfide bond</keyword>
<dbReference type="PRINTS" id="PR00722">
    <property type="entry name" value="CHYMOTRYPSIN"/>
</dbReference>
<dbReference type="PANTHER" id="PTHR24252">
    <property type="entry name" value="ACROSIN-RELATED"/>
    <property type="match status" value="1"/>
</dbReference>
<dbReference type="Gene3D" id="3.40.50.720">
    <property type="entry name" value="NAD(P)-binding Rossmann-like Domain"/>
    <property type="match status" value="1"/>
</dbReference>
<dbReference type="AlphaFoldDB" id="A0A7D9IUT5"/>
<evidence type="ECO:0000313" key="5">
    <source>
        <dbReference type="EMBL" id="CAB4014199.1"/>
    </source>
</evidence>
<dbReference type="InterPro" id="IPR001314">
    <property type="entry name" value="Peptidase_S1A"/>
</dbReference>
<sequence length="383" mass="41528">MADYKAIVTGGAKGIGHGITSALLEAGGKVCFLDVSVSEGEKAQKSFDEKYGSGKAMFLKCDVSKKDELHDAFHKAKSLMGGLNVVCNNAGVSFFADERPHSDTLISVNLVEVKYDGESTGSMFDCNTWISRSSGLVKTFLAENACGLTVTASSRIVGGSNALPGQWPWQVSVFYRGGHWCGGSIIDNQWIVSAAHCFHDDRNVNNYKITVGEHDLRYKSEYEQVISIEKLVIHSSYDADSQDNDIALLKLKTPIQYNARALPVCLPSSDLPSGTDCWITGWGALQEEGYSPAILQQAKVPLVSKQACGYVYGSLTTSMRCAGYHTGKIDSCQGDSGGPLVCRVNKRWHLMGAVSWGIGCARKGYYGVYADIVHLKSWITDAM</sequence>
<proteinExistence type="predicted"/>
<protein>
    <submittedName>
        <fullName evidence="5">Plasma kallikrein-like</fullName>
    </submittedName>
</protein>
<keyword evidence="2" id="KW-0378">Hydrolase</keyword>
<keyword evidence="6" id="KW-1185">Reference proteome</keyword>
<name>A0A7D9IUT5_PARCT</name>
<dbReference type="CDD" id="cd00190">
    <property type="entry name" value="Tryp_SPc"/>
    <property type="match status" value="1"/>
</dbReference>
<organism evidence="5 6">
    <name type="scientific">Paramuricea clavata</name>
    <name type="common">Red gorgonian</name>
    <name type="synonym">Violescent sea-whip</name>
    <dbReference type="NCBI Taxonomy" id="317549"/>
    <lineage>
        <taxon>Eukaryota</taxon>
        <taxon>Metazoa</taxon>
        <taxon>Cnidaria</taxon>
        <taxon>Anthozoa</taxon>
        <taxon>Octocorallia</taxon>
        <taxon>Malacalcyonacea</taxon>
        <taxon>Plexauridae</taxon>
        <taxon>Paramuricea</taxon>
    </lineage>
</organism>
<dbReference type="PROSITE" id="PS00135">
    <property type="entry name" value="TRYPSIN_SER"/>
    <property type="match status" value="1"/>
</dbReference>
<dbReference type="EMBL" id="CACRXK020008195">
    <property type="protein sequence ID" value="CAB4014199.1"/>
    <property type="molecule type" value="Genomic_DNA"/>
</dbReference>
<comment type="caution">
    <text evidence="5">The sequence shown here is derived from an EMBL/GenBank/DDBJ whole genome shotgun (WGS) entry which is preliminary data.</text>
</comment>
<dbReference type="OrthoDB" id="6018415at2759"/>
<dbReference type="InterPro" id="IPR002347">
    <property type="entry name" value="SDR_fam"/>
</dbReference>
<dbReference type="Gene3D" id="2.40.10.10">
    <property type="entry name" value="Trypsin-like serine proteases"/>
    <property type="match status" value="1"/>
</dbReference>
<evidence type="ECO:0000256" key="2">
    <source>
        <dbReference type="ARBA" id="ARBA00022801"/>
    </source>
</evidence>